<dbReference type="GeneID" id="30908644"/>
<dbReference type="VEuPathDB" id="PlasmoDB:PCOAH_00019180"/>
<keyword evidence="1" id="KW-1133">Transmembrane helix</keyword>
<protein>
    <submittedName>
        <fullName evidence="2">KIR protein</fullName>
    </submittedName>
</protein>
<gene>
    <name evidence="2" type="ORF">PCOAH_00019180</name>
</gene>
<dbReference type="Pfam" id="PF05795">
    <property type="entry name" value="Plasmodium_Vir"/>
    <property type="match status" value="1"/>
</dbReference>
<evidence type="ECO:0000256" key="1">
    <source>
        <dbReference type="SAM" id="Phobius"/>
    </source>
</evidence>
<accession>A0A1B1DX90</accession>
<dbReference type="Proteomes" id="UP000092716">
    <property type="component" value="Chromosome 7"/>
</dbReference>
<keyword evidence="3" id="KW-1185">Reference proteome</keyword>
<sequence length="281" mass="32415">MNELRNPLSSTSLPAHKYFYDPFKTDAETCTDNRTVDIQTKLTQYSSYGIHVNQIEEAICFVSKIHIFKKYPKYNDRWHFLYYWVGEQIWNALGKSDTDKKNQFPTILKEVCNIIKTKCERDNVDGSGKCELLCPEQMDGTTFEQDKKVFDFFSNYNEIKNYVYGGEADCQTHWPSYKSEVESACTTVENYCKKVGTHEREPYCINFPQNHGVYCKMTLQKLECKSPQDAVPEEQESTCPSEDANTQLFEERIRSATTTASISSILGTLGLTVVPYVLYKV</sequence>
<keyword evidence="1" id="KW-0812">Transmembrane</keyword>
<reference evidence="3" key="1">
    <citation type="submission" date="2016-06" db="EMBL/GenBank/DDBJ databases">
        <title>First high quality genome sequence of Plasmodium coatneyi using continuous long reads from single molecule, real-time sequencing.</title>
        <authorList>
            <person name="Chien J.-T."/>
            <person name="Pakala S.B."/>
            <person name="Geraldo J.A."/>
            <person name="Lapp S.A."/>
            <person name="Barnwell J.W."/>
            <person name="Kissinger J.C."/>
            <person name="Galinski M.R."/>
            <person name="Humphrey J.C."/>
        </authorList>
    </citation>
    <scope>NUCLEOTIDE SEQUENCE [LARGE SCALE GENOMIC DNA]</scope>
    <source>
        <strain evidence="3">Hackeri</strain>
    </source>
</reference>
<proteinExistence type="predicted"/>
<dbReference type="RefSeq" id="XP_019914069.1">
    <property type="nucleotide sequence ID" value="XM_020058727.1"/>
</dbReference>
<feature type="transmembrane region" description="Helical" evidence="1">
    <location>
        <begin position="260"/>
        <end position="279"/>
    </location>
</feature>
<evidence type="ECO:0000313" key="2">
    <source>
        <dbReference type="EMBL" id="ANQ07374.1"/>
    </source>
</evidence>
<keyword evidence="1" id="KW-0472">Membrane</keyword>
<dbReference type="InterPro" id="IPR008780">
    <property type="entry name" value="Plasmodium_Vir"/>
</dbReference>
<dbReference type="OrthoDB" id="383226at2759"/>
<name>A0A1B1DX90_9APIC</name>
<organism evidence="2 3">
    <name type="scientific">Plasmodium coatneyi</name>
    <dbReference type="NCBI Taxonomy" id="208452"/>
    <lineage>
        <taxon>Eukaryota</taxon>
        <taxon>Sar</taxon>
        <taxon>Alveolata</taxon>
        <taxon>Apicomplexa</taxon>
        <taxon>Aconoidasida</taxon>
        <taxon>Haemosporida</taxon>
        <taxon>Plasmodiidae</taxon>
        <taxon>Plasmodium</taxon>
    </lineage>
</organism>
<evidence type="ECO:0000313" key="3">
    <source>
        <dbReference type="Proteomes" id="UP000092716"/>
    </source>
</evidence>
<dbReference type="KEGG" id="pcot:PCOAH_00019180"/>
<dbReference type="AlphaFoldDB" id="A0A1B1DX90"/>
<dbReference type="EMBL" id="CP016245">
    <property type="protein sequence ID" value="ANQ07374.1"/>
    <property type="molecule type" value="Genomic_DNA"/>
</dbReference>